<keyword evidence="7" id="KW-0539">Nucleus</keyword>
<evidence type="ECO:0000256" key="2">
    <source>
        <dbReference type="ARBA" id="ARBA00004123"/>
    </source>
</evidence>
<dbReference type="InterPro" id="IPR027806">
    <property type="entry name" value="HARBI1_dom"/>
</dbReference>
<dbReference type="InterPro" id="IPR045249">
    <property type="entry name" value="HARBI1-like"/>
</dbReference>
<evidence type="ECO:0000256" key="1">
    <source>
        <dbReference type="ARBA" id="ARBA00001968"/>
    </source>
</evidence>
<keyword evidence="5" id="KW-0479">Metal-binding</keyword>
<evidence type="ECO:0000256" key="4">
    <source>
        <dbReference type="ARBA" id="ARBA00022722"/>
    </source>
</evidence>
<dbReference type="Pfam" id="PF13359">
    <property type="entry name" value="DDE_Tnp_4"/>
    <property type="match status" value="1"/>
</dbReference>
<evidence type="ECO:0000256" key="6">
    <source>
        <dbReference type="ARBA" id="ARBA00022801"/>
    </source>
</evidence>
<evidence type="ECO:0000259" key="8">
    <source>
        <dbReference type="Pfam" id="PF13359"/>
    </source>
</evidence>
<comment type="cofactor">
    <cofactor evidence="1">
        <name>a divalent metal cation</name>
        <dbReference type="ChEBI" id="CHEBI:60240"/>
    </cofactor>
</comment>
<dbReference type="PANTHER" id="PTHR22930">
    <property type="match status" value="1"/>
</dbReference>
<evidence type="ECO:0000256" key="3">
    <source>
        <dbReference type="ARBA" id="ARBA00006958"/>
    </source>
</evidence>
<protein>
    <submittedName>
        <fullName evidence="10">Nuclease HARBI1</fullName>
    </submittedName>
</protein>
<sequence length="452" mass="51654">MDGESAWSEASGQAKISPLLSFYRLLLDVMLCALRSSLDLCLVLLRHQHERRKRSREWIASYRKVLRSKGRRRPRYAARFPRKRLVRPHWYALAEVGNPRRWWVYPCRKHWWEKFVAEVWDADRWIENFRMSRGTLFSIVEVLRPRIERQRTVMRAPIATEKRVAITVWWLANKECYRIVGQQFGVARSTVAEIVLEVCFAIDVDLLRKTVCLGEVDKIMDGFGHLGFPHCIGALGETLIPIRAPLRQAEEYRKQLCSVLLQGITDHTGRFIDVEVGWSSLNHDAHIFRNSSVCAAMDAGAFVPGNPTIAIGGVQVPPLIVTRGCYPMRRWLMKPYRDPDDSRRSLFDDRLGKAHSVVECAFRRLRARWRCMTVLPVTEENATAVVMACVILHNICEERGHVVQGDLCETQAVLSPADEGTYQCSDDDCCSAAGNSVRDAISTFMQTPQTGP</sequence>
<keyword evidence="9" id="KW-1185">Reference proteome</keyword>
<keyword evidence="6" id="KW-0378">Hydrolase</keyword>
<organism evidence="9 10">
    <name type="scientific">Gekko japonicus</name>
    <name type="common">Schlegel's Japanese gecko</name>
    <dbReference type="NCBI Taxonomy" id="146911"/>
    <lineage>
        <taxon>Eukaryota</taxon>
        <taxon>Metazoa</taxon>
        <taxon>Chordata</taxon>
        <taxon>Craniata</taxon>
        <taxon>Vertebrata</taxon>
        <taxon>Euteleostomi</taxon>
        <taxon>Lepidosauria</taxon>
        <taxon>Squamata</taxon>
        <taxon>Bifurcata</taxon>
        <taxon>Gekkota</taxon>
        <taxon>Gekkonidae</taxon>
        <taxon>Gekkoninae</taxon>
        <taxon>Gekko</taxon>
    </lineage>
</organism>
<dbReference type="GeneID" id="107123509"/>
<evidence type="ECO:0000256" key="7">
    <source>
        <dbReference type="ARBA" id="ARBA00023242"/>
    </source>
</evidence>
<keyword evidence="4" id="KW-0540">Nuclease</keyword>
<proteinExistence type="inferred from homology"/>
<dbReference type="RefSeq" id="XP_015282244.1">
    <property type="nucleotide sequence ID" value="XM_015426758.1"/>
</dbReference>
<evidence type="ECO:0000313" key="9">
    <source>
        <dbReference type="Proteomes" id="UP000694871"/>
    </source>
</evidence>
<gene>
    <name evidence="10" type="primary">LOC107123509</name>
</gene>
<comment type="similarity">
    <text evidence="3">Belongs to the HARBI1 family.</text>
</comment>
<evidence type="ECO:0000313" key="10">
    <source>
        <dbReference type="RefSeq" id="XP_015282244.1"/>
    </source>
</evidence>
<feature type="domain" description="DDE Tnp4" evidence="8">
    <location>
        <begin position="238"/>
        <end position="394"/>
    </location>
</feature>
<dbReference type="Proteomes" id="UP000694871">
    <property type="component" value="Unplaced"/>
</dbReference>
<name>A0ABM1L8F7_GEKJA</name>
<comment type="subcellular location">
    <subcellularLocation>
        <location evidence="2">Nucleus</location>
    </subcellularLocation>
</comment>
<reference evidence="10" key="1">
    <citation type="submission" date="2025-08" db="UniProtKB">
        <authorList>
            <consortium name="RefSeq"/>
        </authorList>
    </citation>
    <scope>IDENTIFICATION</scope>
</reference>
<dbReference type="PANTHER" id="PTHR22930:SF276">
    <property type="entry name" value="KRAB DOMAIN-CONTAINING PROTEIN"/>
    <property type="match status" value="1"/>
</dbReference>
<accession>A0ABM1L8F7</accession>
<evidence type="ECO:0000256" key="5">
    <source>
        <dbReference type="ARBA" id="ARBA00022723"/>
    </source>
</evidence>